<evidence type="ECO:0000313" key="3">
    <source>
        <dbReference type="EMBL" id="KAL0952181.1"/>
    </source>
</evidence>
<sequence>MSSINRSPSDILAFLSPPSASPTRPKHLSARQIEKQPDRGSASSGATIMYIGRHPSLLGKRYRSLSRSPAAESSKSSIPESQHTSDLVQSDDDYINAILRVRSSPRKSMTVISREQSIRASLDPTDIIDVDADRPITRSQLAGPSLQVEPVTRSQVARAFPFKHERSTPLPKTSPKPRSPTPIKRERISKAPLPRTPMNGTIVWGKVDTYPWWPAIINMESLPPNILAKRGEAQDKYFTSFEDIFAVQFFDKSSDWAWLPRSKLKLLGVDDDVDEELLQRQRWHANHSKADCRTAFQDAYKVRSKQSPDQQSQRQGSISI</sequence>
<dbReference type="Gene3D" id="2.30.30.140">
    <property type="match status" value="1"/>
</dbReference>
<dbReference type="Pfam" id="PF00855">
    <property type="entry name" value="PWWP"/>
    <property type="match status" value="1"/>
</dbReference>
<reference evidence="4" key="1">
    <citation type="submission" date="2024-06" db="EMBL/GenBank/DDBJ databases">
        <title>Multi-omics analyses provide insights into the biosynthesis of the anticancer antibiotic pleurotin in Hohenbuehelia grisea.</title>
        <authorList>
            <person name="Weaver J.A."/>
            <person name="Alberti F."/>
        </authorList>
    </citation>
    <scope>NUCLEOTIDE SEQUENCE [LARGE SCALE GENOMIC DNA]</scope>
    <source>
        <strain evidence="4">T-177</strain>
    </source>
</reference>
<dbReference type="SUPFAM" id="SSF63748">
    <property type="entry name" value="Tudor/PWWP/MBT"/>
    <property type="match status" value="1"/>
</dbReference>
<dbReference type="PROSITE" id="PS50812">
    <property type="entry name" value="PWWP"/>
    <property type="match status" value="1"/>
</dbReference>
<dbReference type="EMBL" id="JASNQZ010000011">
    <property type="protein sequence ID" value="KAL0952181.1"/>
    <property type="molecule type" value="Genomic_DNA"/>
</dbReference>
<feature type="compositionally biased region" description="Low complexity" evidence="1">
    <location>
        <begin position="65"/>
        <end position="81"/>
    </location>
</feature>
<dbReference type="Proteomes" id="UP001556367">
    <property type="component" value="Unassembled WGS sequence"/>
</dbReference>
<feature type="region of interest" description="Disordered" evidence="1">
    <location>
        <begin position="1"/>
        <end position="49"/>
    </location>
</feature>
<dbReference type="SMART" id="SM00293">
    <property type="entry name" value="PWWP"/>
    <property type="match status" value="1"/>
</dbReference>
<feature type="region of interest" description="Disordered" evidence="1">
    <location>
        <begin position="159"/>
        <end position="193"/>
    </location>
</feature>
<gene>
    <name evidence="3" type="ORF">HGRIS_008794</name>
</gene>
<feature type="region of interest" description="Disordered" evidence="1">
    <location>
        <begin position="63"/>
        <end position="89"/>
    </location>
</feature>
<evidence type="ECO:0000256" key="1">
    <source>
        <dbReference type="SAM" id="MobiDB-lite"/>
    </source>
</evidence>
<evidence type="ECO:0000259" key="2">
    <source>
        <dbReference type="PROSITE" id="PS50812"/>
    </source>
</evidence>
<evidence type="ECO:0000313" key="4">
    <source>
        <dbReference type="Proteomes" id="UP001556367"/>
    </source>
</evidence>
<organism evidence="3 4">
    <name type="scientific">Hohenbuehelia grisea</name>
    <dbReference type="NCBI Taxonomy" id="104357"/>
    <lineage>
        <taxon>Eukaryota</taxon>
        <taxon>Fungi</taxon>
        <taxon>Dikarya</taxon>
        <taxon>Basidiomycota</taxon>
        <taxon>Agaricomycotina</taxon>
        <taxon>Agaricomycetes</taxon>
        <taxon>Agaricomycetidae</taxon>
        <taxon>Agaricales</taxon>
        <taxon>Pleurotineae</taxon>
        <taxon>Pleurotaceae</taxon>
        <taxon>Hohenbuehelia</taxon>
    </lineage>
</organism>
<accession>A0ABR3JA65</accession>
<dbReference type="InterPro" id="IPR000313">
    <property type="entry name" value="PWWP_dom"/>
</dbReference>
<name>A0ABR3JA65_9AGAR</name>
<feature type="domain" description="PWWP" evidence="2">
    <location>
        <begin position="199"/>
        <end position="270"/>
    </location>
</feature>
<comment type="caution">
    <text evidence="3">The sequence shown here is derived from an EMBL/GenBank/DDBJ whole genome shotgun (WGS) entry which is preliminary data.</text>
</comment>
<protein>
    <recommendedName>
        <fullName evidence="2">PWWP domain-containing protein</fullName>
    </recommendedName>
</protein>
<proteinExistence type="predicted"/>
<keyword evidence="4" id="KW-1185">Reference proteome</keyword>